<dbReference type="Proteomes" id="UP000298017">
    <property type="component" value="Unassembled WGS sequence"/>
</dbReference>
<keyword evidence="3" id="KW-1185">Reference proteome</keyword>
<organism evidence="2 3">
    <name type="scientific">Kocuria rhizophila</name>
    <dbReference type="NCBI Taxonomy" id="72000"/>
    <lineage>
        <taxon>Bacteria</taxon>
        <taxon>Bacillati</taxon>
        <taxon>Actinomycetota</taxon>
        <taxon>Actinomycetes</taxon>
        <taxon>Micrococcales</taxon>
        <taxon>Micrococcaceae</taxon>
        <taxon>Kocuria</taxon>
    </lineage>
</organism>
<dbReference type="EMBL" id="SPNK01000010">
    <property type="protein sequence ID" value="TFI00253.1"/>
    <property type="molecule type" value="Genomic_DNA"/>
</dbReference>
<name>A0AAX2SCJ0_KOCRH</name>
<dbReference type="Gene3D" id="3.50.50.60">
    <property type="entry name" value="FAD/NAD(P)-binding domain"/>
    <property type="match status" value="1"/>
</dbReference>
<feature type="domain" description="FAD-dependent urate hydroxylase HpyO/Asp monooxygenase CreE-like FAD/NAD(P)-binding" evidence="1">
    <location>
        <begin position="8"/>
        <end position="191"/>
    </location>
</feature>
<dbReference type="AlphaFoldDB" id="A0AAX2SCJ0"/>
<dbReference type="PANTHER" id="PTHR40254:SF1">
    <property type="entry name" value="BLR0577 PROTEIN"/>
    <property type="match status" value="1"/>
</dbReference>
<proteinExistence type="predicted"/>
<dbReference type="Pfam" id="PF13454">
    <property type="entry name" value="NAD_binding_9"/>
    <property type="match status" value="1"/>
</dbReference>
<evidence type="ECO:0000259" key="1">
    <source>
        <dbReference type="Pfam" id="PF13454"/>
    </source>
</evidence>
<reference evidence="2 3" key="1">
    <citation type="submission" date="2019-03" db="EMBL/GenBank/DDBJ databases">
        <title>Genome Sequencing and Assembly of Various Microbes Isolated from Alder Root Nodule.</title>
        <authorList>
            <person name="Swanson E."/>
            <person name="Sevigny J.L."/>
            <person name="Pesce C."/>
            <person name="Davis I."/>
            <person name="Kleiner V."/>
            <person name="Tisa L."/>
        </authorList>
    </citation>
    <scope>NUCLEOTIDE SEQUENCE [LARGE SCALE GENOMIC DNA]</scope>
    <source>
        <strain evidence="2 3">4R-31</strain>
    </source>
</reference>
<dbReference type="RefSeq" id="WP_019310517.1">
    <property type="nucleotide sequence ID" value="NZ_CAJFZU010000004.1"/>
</dbReference>
<protein>
    <submittedName>
        <fullName evidence="2">FAD/NAD(P)-binding protein</fullName>
    </submittedName>
</protein>
<dbReference type="InterPro" id="IPR052189">
    <property type="entry name" value="L-asp_N-monooxygenase_NS-form"/>
</dbReference>
<dbReference type="SUPFAM" id="SSF51905">
    <property type="entry name" value="FAD/NAD(P)-binding domain"/>
    <property type="match status" value="1"/>
</dbReference>
<comment type="caution">
    <text evidence="2">The sequence shown here is derived from an EMBL/GenBank/DDBJ whole genome shotgun (WGS) entry which is preliminary data.</text>
</comment>
<dbReference type="InterPro" id="IPR036188">
    <property type="entry name" value="FAD/NAD-bd_sf"/>
</dbReference>
<sequence>MGIQQRVVVVGAGPRGLSVVERLVARSAHTGDRVHIDLVDPFPPGPGHVWRTDQSDVFLMNTPSLFPTVIAAPGALEVPSPEPLRGMSFERWRRGVVTGEITPVTPLSPEQSAALAELTPQGYPPRAVYGRYLEWVFATLQENLPDTVRLQVHRGEAVDAWVRSEGRHRYAVELSGGLVLPADAVVLALGHLDAHLRPAQKDLVDGAAEHGLTYWPPTVPADAFWSELPSGETVLVRGMGLNFCDALARLTEGRGGSFDTDPNNPERLVYQPSGREPKIVAGSRRGTPYRAKPVLQGYYAQSLQTRFFTLDAVQELAEDSQRALSFERQLWPLIRKDVIWNYYTVLARTAPEAFQSDPQQFLRELDEILLDTTDPGWSHHSDALISDAVVPGRQLQQARLARPFEDVSFASHDEYAAAVVHYLDRDVHGSLRGEDDPVKMAIASLNAARTVLKCVLAEIGISDSSWVHELRRQFEPLVEGLASGPPVLRIQQLAALTRAGVVRFLGPEPRFVVDRTEGCFVAASPWVEDAPVRSRWLIEAMSPTNDVHRNISPLLTHMHERGLVRARLMETQDGASPESSSGLDVSIERARGTRDDDAASRSFVYRAVGAGDQAEEGIYVIGLQLSSVQWGVSIAAEAEAPAHLGSRTIADADQIAQDVFAGARREP</sequence>
<accession>A0AAX2SCJ0</accession>
<evidence type="ECO:0000313" key="2">
    <source>
        <dbReference type="EMBL" id="TFI00253.1"/>
    </source>
</evidence>
<dbReference type="InterPro" id="IPR038732">
    <property type="entry name" value="HpyO/CreE_NAD-binding"/>
</dbReference>
<evidence type="ECO:0000313" key="3">
    <source>
        <dbReference type="Proteomes" id="UP000298017"/>
    </source>
</evidence>
<dbReference type="PANTHER" id="PTHR40254">
    <property type="entry name" value="BLR0577 PROTEIN"/>
    <property type="match status" value="1"/>
</dbReference>
<gene>
    <name evidence="2" type="ORF">E4P33_09325</name>
</gene>